<dbReference type="EMBL" id="CP007130">
    <property type="protein sequence ID" value="AHG93529.1"/>
    <property type="molecule type" value="Genomic_DNA"/>
</dbReference>
<dbReference type="InterPro" id="IPR025870">
    <property type="entry name" value="Glyoxalase-like_dom"/>
</dbReference>
<evidence type="ECO:0000256" key="1">
    <source>
        <dbReference type="SAM" id="SignalP"/>
    </source>
</evidence>
<dbReference type="SUPFAM" id="SSF54593">
    <property type="entry name" value="Glyoxalase/Bleomycin resistance protein/Dihydroxybiphenyl dioxygenase"/>
    <property type="match status" value="1"/>
</dbReference>
<evidence type="ECO:0000259" key="2">
    <source>
        <dbReference type="Pfam" id="PF13468"/>
    </source>
</evidence>
<dbReference type="InterPro" id="IPR029068">
    <property type="entry name" value="Glyas_Bleomycin-R_OHBP_Dase"/>
</dbReference>
<dbReference type="eggNOG" id="COG0346">
    <property type="taxonomic scope" value="Bacteria"/>
</dbReference>
<dbReference type="RefSeq" id="WP_025414829.1">
    <property type="nucleotide sequence ID" value="NZ_CP007130.1"/>
</dbReference>
<accession>W0RRB1</accession>
<dbReference type="PANTHER" id="PTHR40265">
    <property type="entry name" value="BLL2707 PROTEIN"/>
    <property type="match status" value="1"/>
</dbReference>
<keyword evidence="4" id="KW-1185">Reference proteome</keyword>
<keyword evidence="3" id="KW-0614">Plasmid</keyword>
<dbReference type="KEGG" id="gba:J421_5994"/>
<dbReference type="OrthoDB" id="3227561at2"/>
<dbReference type="InParanoid" id="W0RRB1"/>
<dbReference type="PANTHER" id="PTHR40265:SF1">
    <property type="entry name" value="GLYOXALASE-LIKE DOMAIN-CONTAINING PROTEIN"/>
    <property type="match status" value="1"/>
</dbReference>
<dbReference type="HOGENOM" id="CLU_083550_1_0_0"/>
<dbReference type="PATRIC" id="fig|861299.3.peg.6047"/>
<dbReference type="Gene3D" id="3.10.180.10">
    <property type="entry name" value="2,3-Dihydroxybiphenyl 1,2-Dioxygenase, domain 1"/>
    <property type="match status" value="1"/>
</dbReference>
<proteinExistence type="predicted"/>
<feature type="domain" description="Glyoxalase-like" evidence="2">
    <location>
        <begin position="36"/>
        <end position="208"/>
    </location>
</feature>
<dbReference type="AlphaFoldDB" id="W0RRB1"/>
<organism evidence="3 4">
    <name type="scientific">Gemmatirosa kalamazoonensis</name>
    <dbReference type="NCBI Taxonomy" id="861299"/>
    <lineage>
        <taxon>Bacteria</taxon>
        <taxon>Pseudomonadati</taxon>
        <taxon>Gemmatimonadota</taxon>
        <taxon>Gemmatimonadia</taxon>
        <taxon>Gemmatimonadales</taxon>
        <taxon>Gemmatimonadaceae</taxon>
        <taxon>Gemmatirosa</taxon>
    </lineage>
</organism>
<evidence type="ECO:0000313" key="3">
    <source>
        <dbReference type="EMBL" id="AHG93529.1"/>
    </source>
</evidence>
<keyword evidence="1" id="KW-0732">Signal</keyword>
<geneLocation type="plasmid" evidence="3 4">
    <name>2</name>
</geneLocation>
<feature type="signal peptide" evidence="1">
    <location>
        <begin position="1"/>
        <end position="26"/>
    </location>
</feature>
<dbReference type="Proteomes" id="UP000019151">
    <property type="component" value="Plasmid 2"/>
</dbReference>
<protein>
    <submittedName>
        <fullName evidence="3">Glyoxalase-like domain protein</fullName>
    </submittedName>
</protein>
<feature type="chain" id="PRO_5004794550" evidence="1">
    <location>
        <begin position="27"/>
        <end position="243"/>
    </location>
</feature>
<gene>
    <name evidence="3" type="ORF">J421_5994</name>
</gene>
<evidence type="ECO:0000313" key="4">
    <source>
        <dbReference type="Proteomes" id="UP000019151"/>
    </source>
</evidence>
<name>W0RRB1_9BACT</name>
<reference evidence="3 4" key="1">
    <citation type="journal article" date="2014" name="Genome Announc.">
        <title>Genome Sequence and Methylome of Soil Bacterium Gemmatirosa kalamazoonensis KBS708T, a Member of the Rarely Cultivated Gemmatimonadetes Phylum.</title>
        <authorList>
            <person name="Debruyn J.M."/>
            <person name="Radosevich M."/>
            <person name="Wommack K.E."/>
            <person name="Polson S.W."/>
            <person name="Hauser L.J."/>
            <person name="Fawaz M.N."/>
            <person name="Korlach J."/>
            <person name="Tsai Y.C."/>
        </authorList>
    </citation>
    <scope>NUCLEOTIDE SEQUENCE [LARGE SCALE GENOMIC DNA]</scope>
    <source>
        <strain evidence="3 4">KBS708</strain>
        <plasmid evidence="4">Plasmid 2</plasmid>
    </source>
</reference>
<sequence length="243" mass="25060">MTPSIARATRAALLLLGTTLAARAGAQPLGTVAPDLDHVIVGIDSLERGIALLRAATGIAPAVGGVHPGRGTRNALLSLGGGRYLELMAPDPRQPLTPRSAALAGLRELTPIGWAARTRNADSVRAALVARALAPGPVLPGERARPDGVTLRWRTLDWGTDSAEFGPTPFFIEWDPASRHPAADAPAGCMLADFALASPSADSVRALLGRAGLRERVAAGARDGIAVTLDCPAGRVRLGPRVP</sequence>
<dbReference type="Pfam" id="PF13468">
    <property type="entry name" value="Glyoxalase_3"/>
    <property type="match status" value="1"/>
</dbReference>